<dbReference type="EMBL" id="DF849829">
    <property type="protein sequence ID" value="GAT59227.1"/>
    <property type="molecule type" value="Genomic_DNA"/>
</dbReference>
<keyword evidence="3" id="KW-1185">Reference proteome</keyword>
<name>A0ABQ0M8Q2_MYCCL</name>
<protein>
    <recommendedName>
        <fullName evidence="4">Ig-like domain-containing protein</fullName>
    </recommendedName>
</protein>
<evidence type="ECO:0000256" key="1">
    <source>
        <dbReference type="SAM" id="MobiDB-lite"/>
    </source>
</evidence>
<evidence type="ECO:0008006" key="4">
    <source>
        <dbReference type="Google" id="ProtNLM"/>
    </source>
</evidence>
<dbReference type="Proteomes" id="UP000815677">
    <property type="component" value="Unassembled WGS sequence"/>
</dbReference>
<proteinExistence type="predicted"/>
<evidence type="ECO:0000313" key="3">
    <source>
        <dbReference type="Proteomes" id="UP000815677"/>
    </source>
</evidence>
<gene>
    <name evidence="2" type="ORF">MCHLO_15548</name>
</gene>
<accession>A0ABQ0M8Q2</accession>
<reference evidence="2" key="1">
    <citation type="submission" date="2014-09" db="EMBL/GenBank/DDBJ databases">
        <title>Genome sequence of the luminous mushroom Mycena chlorophos for searching fungal bioluminescence genes.</title>
        <authorList>
            <person name="Tanaka Y."/>
            <person name="Kasuga D."/>
            <person name="Oba Y."/>
            <person name="Hase S."/>
            <person name="Sato K."/>
            <person name="Oba Y."/>
            <person name="Sakakibara Y."/>
        </authorList>
    </citation>
    <scope>NUCLEOTIDE SEQUENCE</scope>
</reference>
<feature type="region of interest" description="Disordered" evidence="1">
    <location>
        <begin position="174"/>
        <end position="207"/>
    </location>
</feature>
<sequence length="207" mass="22851">MTCPPLASTNARMAFTHIVRNLTTFSQENNTYELGEDTLAWTSVPGNDHSSGELHVICEVDTPKVVVLTFSTSTLLTVPQDSRQYKFLQWLPKLRRAPRKIIVEGAILRCKLTMQCAAVSNAEGETRITEWQLQASRITRCFRPSSICSVAATRRIVPHLRDREIIDLTLDSDTGKEDASGSAAGLAEFGKDRMDGAGSQISPIEID</sequence>
<organism evidence="2 3">
    <name type="scientific">Mycena chlorophos</name>
    <name type="common">Agaric fungus</name>
    <name type="synonym">Agaricus chlorophos</name>
    <dbReference type="NCBI Taxonomy" id="658473"/>
    <lineage>
        <taxon>Eukaryota</taxon>
        <taxon>Fungi</taxon>
        <taxon>Dikarya</taxon>
        <taxon>Basidiomycota</taxon>
        <taxon>Agaricomycotina</taxon>
        <taxon>Agaricomycetes</taxon>
        <taxon>Agaricomycetidae</taxon>
        <taxon>Agaricales</taxon>
        <taxon>Marasmiineae</taxon>
        <taxon>Mycenaceae</taxon>
        <taxon>Mycena</taxon>
    </lineage>
</organism>
<evidence type="ECO:0000313" key="2">
    <source>
        <dbReference type="EMBL" id="GAT59227.1"/>
    </source>
</evidence>